<dbReference type="AlphaFoldDB" id="A0A5A7U956"/>
<gene>
    <name evidence="1" type="ORF">E6C27_scaffold13G002070</name>
</gene>
<organism evidence="1 2">
    <name type="scientific">Cucumis melo var. makuwa</name>
    <name type="common">Oriental melon</name>
    <dbReference type="NCBI Taxonomy" id="1194695"/>
    <lineage>
        <taxon>Eukaryota</taxon>
        <taxon>Viridiplantae</taxon>
        <taxon>Streptophyta</taxon>
        <taxon>Embryophyta</taxon>
        <taxon>Tracheophyta</taxon>
        <taxon>Spermatophyta</taxon>
        <taxon>Magnoliopsida</taxon>
        <taxon>eudicotyledons</taxon>
        <taxon>Gunneridae</taxon>
        <taxon>Pentapetalae</taxon>
        <taxon>rosids</taxon>
        <taxon>fabids</taxon>
        <taxon>Cucurbitales</taxon>
        <taxon>Cucurbitaceae</taxon>
        <taxon>Benincaseae</taxon>
        <taxon>Cucumis</taxon>
    </lineage>
</organism>
<sequence length="68" mass="7483">MAGKGEGPAIGIDLGTKYSCGMEMAEMEMEMEECSFVVSSDPHRLIDSVWLHCISSEELNMGQLLMLL</sequence>
<proteinExistence type="predicted"/>
<keyword evidence="1" id="KW-0346">Stress response</keyword>
<protein>
    <submittedName>
        <fullName evidence="1">Heat shock cognate 70 kDa protein</fullName>
    </submittedName>
</protein>
<dbReference type="Proteomes" id="UP000321393">
    <property type="component" value="Unassembled WGS sequence"/>
</dbReference>
<dbReference type="EMBL" id="SSTE01011953">
    <property type="protein sequence ID" value="KAA0050019.1"/>
    <property type="molecule type" value="Genomic_DNA"/>
</dbReference>
<evidence type="ECO:0000313" key="1">
    <source>
        <dbReference type="EMBL" id="KAA0050019.1"/>
    </source>
</evidence>
<evidence type="ECO:0000313" key="2">
    <source>
        <dbReference type="Proteomes" id="UP000321393"/>
    </source>
</evidence>
<accession>A0A5A7U956</accession>
<name>A0A5A7U956_CUCMM</name>
<reference evidence="1 2" key="1">
    <citation type="submission" date="2019-08" db="EMBL/GenBank/DDBJ databases">
        <title>Draft genome sequences of two oriental melons (Cucumis melo L. var makuwa).</title>
        <authorList>
            <person name="Kwon S.-Y."/>
        </authorList>
    </citation>
    <scope>NUCLEOTIDE SEQUENCE [LARGE SCALE GENOMIC DNA]</scope>
    <source>
        <strain evidence="2">cv. SW 3</strain>
        <tissue evidence="1">Leaf</tissue>
    </source>
</reference>
<comment type="caution">
    <text evidence="1">The sequence shown here is derived from an EMBL/GenBank/DDBJ whole genome shotgun (WGS) entry which is preliminary data.</text>
</comment>